<reference evidence="1" key="1">
    <citation type="submission" date="2018-05" db="EMBL/GenBank/DDBJ databases">
        <authorList>
            <person name="Lanie J.A."/>
            <person name="Ng W.-L."/>
            <person name="Kazmierczak K.M."/>
            <person name="Andrzejewski T.M."/>
            <person name="Davidsen T.M."/>
            <person name="Wayne K.J."/>
            <person name="Tettelin H."/>
            <person name="Glass J.I."/>
            <person name="Rusch D."/>
            <person name="Podicherti R."/>
            <person name="Tsui H.-C.T."/>
            <person name="Winkler M.E."/>
        </authorList>
    </citation>
    <scope>NUCLEOTIDE SEQUENCE</scope>
</reference>
<dbReference type="EMBL" id="UINC01002260">
    <property type="protein sequence ID" value="SUZ94713.1"/>
    <property type="molecule type" value="Genomic_DNA"/>
</dbReference>
<name>A0A381S0L9_9ZZZZ</name>
<organism evidence="1">
    <name type="scientific">marine metagenome</name>
    <dbReference type="NCBI Taxonomy" id="408172"/>
    <lineage>
        <taxon>unclassified sequences</taxon>
        <taxon>metagenomes</taxon>
        <taxon>ecological metagenomes</taxon>
    </lineage>
</organism>
<sequence>PPYYPDQVDVNNNVILKMASYGELEDGS</sequence>
<gene>
    <name evidence="1" type="ORF">METZ01_LOCUS47567</name>
</gene>
<protein>
    <submittedName>
        <fullName evidence="1">Uncharacterized protein</fullName>
    </submittedName>
</protein>
<dbReference type="AlphaFoldDB" id="A0A381S0L9"/>
<proteinExistence type="predicted"/>
<evidence type="ECO:0000313" key="1">
    <source>
        <dbReference type="EMBL" id="SUZ94713.1"/>
    </source>
</evidence>
<feature type="non-terminal residue" evidence="1">
    <location>
        <position position="1"/>
    </location>
</feature>
<accession>A0A381S0L9</accession>